<evidence type="ECO:0000313" key="12">
    <source>
        <dbReference type="EMBL" id="KUI61707.1"/>
    </source>
</evidence>
<dbReference type="InterPro" id="IPR036610">
    <property type="entry name" value="PEBP-like_sf"/>
</dbReference>
<feature type="region of interest" description="Disordered" evidence="11">
    <location>
        <begin position="501"/>
        <end position="529"/>
    </location>
</feature>
<dbReference type="PROSITE" id="PS50920">
    <property type="entry name" value="SOLCAR"/>
    <property type="match status" value="2"/>
</dbReference>
<keyword evidence="13" id="KW-1185">Reference proteome</keyword>
<feature type="repeat" description="Solcar" evidence="9">
    <location>
        <begin position="210"/>
        <end position="294"/>
    </location>
</feature>
<reference evidence="13" key="1">
    <citation type="submission" date="2014-12" db="EMBL/GenBank/DDBJ databases">
        <title>Genome Sequence of Valsa Canker Pathogens Uncovers a Specific Adaption of Colonization on Woody Bark.</title>
        <authorList>
            <person name="Yin Z."/>
            <person name="Liu H."/>
            <person name="Gao X."/>
            <person name="Li Z."/>
            <person name="Song N."/>
            <person name="Ke X."/>
            <person name="Dai Q."/>
            <person name="Wu Y."/>
            <person name="Sun Y."/>
            <person name="Xu J.-R."/>
            <person name="Kang Z.K."/>
            <person name="Wang L."/>
            <person name="Huang L."/>
        </authorList>
    </citation>
    <scope>NUCLEOTIDE SEQUENCE [LARGE SCALE GENOMIC DNA]</scope>
    <source>
        <strain evidence="13">SXYL134</strain>
    </source>
</reference>
<evidence type="ECO:0000256" key="3">
    <source>
        <dbReference type="ARBA" id="ARBA00022448"/>
    </source>
</evidence>
<keyword evidence="6" id="KW-0496">Mitochondrion</keyword>
<dbReference type="Pfam" id="PF00153">
    <property type="entry name" value="Mito_carr"/>
    <property type="match status" value="3"/>
</dbReference>
<gene>
    <name evidence="12" type="ORF">VP1G_08877</name>
</gene>
<dbReference type="PANTHER" id="PTHR45667">
    <property type="entry name" value="S-ADENOSYLMETHIONINE MITOCHONDRIAL CARRIER PROTEIN"/>
    <property type="match status" value="1"/>
</dbReference>
<evidence type="ECO:0000256" key="5">
    <source>
        <dbReference type="ARBA" id="ARBA00022737"/>
    </source>
</evidence>
<evidence type="ECO:0000256" key="8">
    <source>
        <dbReference type="ARBA" id="ARBA00023136"/>
    </source>
</evidence>
<dbReference type="EMBL" id="KN714785">
    <property type="protein sequence ID" value="KUI61707.1"/>
    <property type="molecule type" value="Genomic_DNA"/>
</dbReference>
<dbReference type="InterPro" id="IPR023395">
    <property type="entry name" value="MCP_dom_sf"/>
</dbReference>
<dbReference type="InterPro" id="IPR018108">
    <property type="entry name" value="MCP_transmembrane"/>
</dbReference>
<keyword evidence="3 10" id="KW-0813">Transport</keyword>
<keyword evidence="6" id="KW-0999">Mitochondrion inner membrane</keyword>
<dbReference type="Gene3D" id="1.50.40.10">
    <property type="entry name" value="Mitochondrial carrier domain"/>
    <property type="match status" value="1"/>
</dbReference>
<name>A0A194VCI9_CYTMA</name>
<evidence type="ECO:0000256" key="10">
    <source>
        <dbReference type="RuleBase" id="RU000488"/>
    </source>
</evidence>
<keyword evidence="4 9" id="KW-0812">Transmembrane</keyword>
<evidence type="ECO:0000313" key="13">
    <source>
        <dbReference type="Proteomes" id="UP000078576"/>
    </source>
</evidence>
<dbReference type="SUPFAM" id="SSF49777">
    <property type="entry name" value="PEBP-like"/>
    <property type="match status" value="1"/>
</dbReference>
<evidence type="ECO:0000256" key="7">
    <source>
        <dbReference type="ARBA" id="ARBA00022989"/>
    </source>
</evidence>
<dbReference type="Proteomes" id="UP000078576">
    <property type="component" value="Unassembled WGS sequence"/>
</dbReference>
<accession>A0A194VCI9</accession>
<keyword evidence="7" id="KW-1133">Transmembrane helix</keyword>
<dbReference type="Gene3D" id="3.90.280.10">
    <property type="entry name" value="PEBP-like"/>
    <property type="match status" value="1"/>
</dbReference>
<protein>
    <submittedName>
        <fullName evidence="12">S-adenosylmethionine mitochondrial carrier protein</fullName>
    </submittedName>
</protein>
<comment type="similarity">
    <text evidence="2 10">Belongs to the mitochondrial carrier (TC 2.A.29) family.</text>
</comment>
<dbReference type="InterPro" id="IPR035810">
    <property type="entry name" value="PEBP_euk"/>
</dbReference>
<dbReference type="AlphaFoldDB" id="A0A194VCI9"/>
<evidence type="ECO:0000256" key="1">
    <source>
        <dbReference type="ARBA" id="ARBA00004141"/>
    </source>
</evidence>
<dbReference type="OrthoDB" id="250329at2759"/>
<keyword evidence="8 9" id="KW-0472">Membrane</keyword>
<evidence type="ECO:0000256" key="2">
    <source>
        <dbReference type="ARBA" id="ARBA00006375"/>
    </source>
</evidence>
<dbReference type="SUPFAM" id="SSF103506">
    <property type="entry name" value="Mitochondrial carrier"/>
    <property type="match status" value="1"/>
</dbReference>
<feature type="repeat" description="Solcar" evidence="9">
    <location>
        <begin position="452"/>
        <end position="579"/>
    </location>
</feature>
<dbReference type="Pfam" id="PF01161">
    <property type="entry name" value="PBP"/>
    <property type="match status" value="1"/>
</dbReference>
<evidence type="ECO:0000256" key="6">
    <source>
        <dbReference type="ARBA" id="ARBA00022792"/>
    </source>
</evidence>
<evidence type="ECO:0000256" key="11">
    <source>
        <dbReference type="SAM" id="MobiDB-lite"/>
    </source>
</evidence>
<evidence type="ECO:0000256" key="4">
    <source>
        <dbReference type="ARBA" id="ARBA00022692"/>
    </source>
</evidence>
<proteinExistence type="inferred from homology"/>
<dbReference type="InterPro" id="IPR008914">
    <property type="entry name" value="PEBP"/>
</dbReference>
<evidence type="ECO:0000256" key="9">
    <source>
        <dbReference type="PROSITE-ProRule" id="PRU00282"/>
    </source>
</evidence>
<dbReference type="CDD" id="cd00866">
    <property type="entry name" value="PEBP_euk"/>
    <property type="match status" value="1"/>
</dbReference>
<keyword evidence="5" id="KW-0677">Repeat</keyword>
<dbReference type="GO" id="GO:0016020">
    <property type="term" value="C:membrane"/>
    <property type="evidence" value="ECO:0007669"/>
    <property type="project" value="UniProtKB-SubCell"/>
</dbReference>
<feature type="compositionally biased region" description="Basic and acidic residues" evidence="11">
    <location>
        <begin position="513"/>
        <end position="528"/>
    </location>
</feature>
<comment type="subcellular location">
    <subcellularLocation>
        <location evidence="1">Membrane</location>
        <topology evidence="1">Multi-pass membrane protein</topology>
    </subcellularLocation>
</comment>
<organism evidence="12 13">
    <name type="scientific">Cytospora mali</name>
    <name type="common">Apple Valsa canker fungus</name>
    <name type="synonym">Valsa mali</name>
    <dbReference type="NCBI Taxonomy" id="578113"/>
    <lineage>
        <taxon>Eukaryota</taxon>
        <taxon>Fungi</taxon>
        <taxon>Dikarya</taxon>
        <taxon>Ascomycota</taxon>
        <taxon>Pezizomycotina</taxon>
        <taxon>Sordariomycetes</taxon>
        <taxon>Sordariomycetidae</taxon>
        <taxon>Diaporthales</taxon>
        <taxon>Cytosporaceae</taxon>
        <taxon>Cytospora</taxon>
    </lineage>
</organism>
<sequence length="592" mass="63166">MPSNKSVQAGLELIKKDKSKVLGLTIGKHNITEPGQYVPRAGESLESLVVMCPSSLQLGPSGHVEYPRHKSISLMSMAYLPFVTDAQSPPQLTLPSASPSKSYVVIALDLDAPFPSFDKLGPILHWVQSGLKVGGTSAAPFEISEPFVANYIGPAPPPGSSPHRYVFFLYEQPEAFDGVKKFAPKDGKNLGNASRMWAGLDDCNIHEMTNTNTDILVAGAAAAFTVDLLVYPLDTIKTRYQSQDYLKTFARSGSVKQAPSNVFRGLYQGVGSVIIATLPAAGIFFTTYEASKTFYSGLSRHLPDGLVLPMPVVHSLASGTAELASCLVLTPAEVIKQNAQMIRSGGNPATAAPGGGGGWRNSTSIQALRMISHSGGFSGAAHRLLTGYTALAARNLPFTALQFPMFEGLRRRLWEWQDARADVALTVKDGSGGVGGGERRVETGALTRGLLETGFINGASAAVSGAIAAGVTTPTDVVKTRMMLFAGEERAAKDQYEQQVKNSGEKTAAAEKQGQERHDTQKRLESATRRQQLNGMQVAKLVYQERGLKGLFRGGLLRAGWTALGSGLYLGTYEVAKVWLKGTSEGGEDEGI</sequence>